<sequence length="502" mass="53659">MHRLLTGIVVRPLVAALFTLIVAGCVAEPPKPPLAQFPDAASKPSAAVTSPSIAVAAPQSAGPGPVISLWQVDHRRTGRDFVRVAGADPDRSSVRLAIVIDPTGAVRSAKAIEGFAPAFAAAEAQAMHWRYTPYLRGGRAVSASFEDSISVRPPTTQPTRRVRFPEMTDQSHVLIRLQRSGCYGSCPAYRVEIREDGVVTYEGRGFVLFEGRHESRIPREDVIALVGKFRDADFFSLNDEYFASVTDVPSYNTSIEIDGQSKSVDDYWGVDAGMPDSVVDLEDEIDRVAGTDRWVHGSEETIALLKAESFDFRSAKAADFLAEAVRYERVGFVRALLAAGAPLSGRAALMTDLRTSVFNAAGRNDEISTALAEAAAQRGRRTDRTLALGLASRLGDAGLLRRLLARGADANGDLGDGRTPLMGVYSADAVQVLIRAGARVNARASSGATPVLSADSEDAALALLAAGADPTGKYVQGLSLRERAERDGWTRLLAKLDALQPS</sequence>
<reference evidence="4 5" key="1">
    <citation type="submission" date="2023-07" db="EMBL/GenBank/DDBJ databases">
        <title>Sorghum-associated microbial communities from plants grown in Nebraska, USA.</title>
        <authorList>
            <person name="Schachtman D."/>
        </authorList>
    </citation>
    <scope>NUCLEOTIDE SEQUENCE [LARGE SCALE GENOMIC DNA]</scope>
    <source>
        <strain evidence="4 5">584</strain>
    </source>
</reference>
<dbReference type="SUPFAM" id="SSF48403">
    <property type="entry name" value="Ankyrin repeat"/>
    <property type="match status" value="1"/>
</dbReference>
<evidence type="ECO:0000313" key="5">
    <source>
        <dbReference type="Proteomes" id="UP001262410"/>
    </source>
</evidence>
<name>A0ABU1JPE1_9PROT</name>
<proteinExistence type="predicted"/>
<comment type="caution">
    <text evidence="4">The sequence shown here is derived from an EMBL/GenBank/DDBJ whole genome shotgun (WGS) entry which is preliminary data.</text>
</comment>
<dbReference type="PANTHER" id="PTHR24189">
    <property type="entry name" value="MYOTROPHIN"/>
    <property type="match status" value="1"/>
</dbReference>
<dbReference type="InterPro" id="IPR045497">
    <property type="entry name" value="DUF6438"/>
</dbReference>
<evidence type="ECO:0000313" key="4">
    <source>
        <dbReference type="EMBL" id="MDR6290484.1"/>
    </source>
</evidence>
<accession>A0ABU1JPE1</accession>
<dbReference type="Gene3D" id="1.25.40.20">
    <property type="entry name" value="Ankyrin repeat-containing domain"/>
    <property type="match status" value="1"/>
</dbReference>
<keyword evidence="2" id="KW-0040">ANK repeat</keyword>
<gene>
    <name evidence="4" type="ORF">E9232_003010</name>
</gene>
<feature type="domain" description="DUF6438" evidence="3">
    <location>
        <begin position="174"/>
        <end position="288"/>
    </location>
</feature>
<dbReference type="SUPFAM" id="SSF74653">
    <property type="entry name" value="TolA/TonB C-terminal domain"/>
    <property type="match status" value="1"/>
</dbReference>
<dbReference type="Pfam" id="PF20033">
    <property type="entry name" value="DUF6438"/>
    <property type="match status" value="1"/>
</dbReference>
<dbReference type="InterPro" id="IPR036770">
    <property type="entry name" value="Ankyrin_rpt-contain_sf"/>
</dbReference>
<dbReference type="Proteomes" id="UP001262410">
    <property type="component" value="Unassembled WGS sequence"/>
</dbReference>
<evidence type="ECO:0000259" key="3">
    <source>
        <dbReference type="Pfam" id="PF20033"/>
    </source>
</evidence>
<protein>
    <recommendedName>
        <fullName evidence="3">DUF6438 domain-containing protein</fullName>
    </recommendedName>
</protein>
<dbReference type="PROSITE" id="PS51257">
    <property type="entry name" value="PROKAR_LIPOPROTEIN"/>
    <property type="match status" value="1"/>
</dbReference>
<evidence type="ECO:0000256" key="2">
    <source>
        <dbReference type="ARBA" id="ARBA00023043"/>
    </source>
</evidence>
<organism evidence="4 5">
    <name type="scientific">Inquilinus ginsengisoli</name>
    <dbReference type="NCBI Taxonomy" id="363840"/>
    <lineage>
        <taxon>Bacteria</taxon>
        <taxon>Pseudomonadati</taxon>
        <taxon>Pseudomonadota</taxon>
        <taxon>Alphaproteobacteria</taxon>
        <taxon>Rhodospirillales</taxon>
        <taxon>Rhodospirillaceae</taxon>
        <taxon>Inquilinus</taxon>
    </lineage>
</organism>
<dbReference type="PANTHER" id="PTHR24189:SF50">
    <property type="entry name" value="ANKYRIN REPEAT AND SOCS BOX PROTEIN 2"/>
    <property type="match status" value="1"/>
</dbReference>
<evidence type="ECO:0000256" key="1">
    <source>
        <dbReference type="ARBA" id="ARBA00022737"/>
    </source>
</evidence>
<keyword evidence="1" id="KW-0677">Repeat</keyword>
<dbReference type="RefSeq" id="WP_309794951.1">
    <property type="nucleotide sequence ID" value="NZ_JAVDPW010000005.1"/>
</dbReference>
<dbReference type="EMBL" id="JAVDPW010000005">
    <property type="protein sequence ID" value="MDR6290484.1"/>
    <property type="molecule type" value="Genomic_DNA"/>
</dbReference>
<keyword evidence="5" id="KW-1185">Reference proteome</keyword>
<dbReference type="InterPro" id="IPR050745">
    <property type="entry name" value="Multifunctional_regulatory"/>
</dbReference>